<dbReference type="GO" id="GO:0016020">
    <property type="term" value="C:membrane"/>
    <property type="evidence" value="ECO:0007669"/>
    <property type="project" value="UniProtKB-SubCell"/>
</dbReference>
<keyword evidence="10 11" id="KW-0472">Membrane</keyword>
<evidence type="ECO:0000256" key="4">
    <source>
        <dbReference type="ARBA" id="ARBA00022617"/>
    </source>
</evidence>
<evidence type="ECO:0000256" key="8">
    <source>
        <dbReference type="ARBA" id="ARBA00022989"/>
    </source>
</evidence>
<dbReference type="InterPro" id="IPR045150">
    <property type="entry name" value="CYB561D1/2"/>
</dbReference>
<gene>
    <name evidence="13" type="ORF">C1I89_09915</name>
</gene>
<name>A0A2N8KMZ1_9BURK</name>
<dbReference type="GO" id="GO:0140575">
    <property type="term" value="F:transmembrane monodehydroascorbate reductase activity"/>
    <property type="evidence" value="ECO:0007669"/>
    <property type="project" value="InterPro"/>
</dbReference>
<evidence type="ECO:0000256" key="3">
    <source>
        <dbReference type="ARBA" id="ARBA00022448"/>
    </source>
</evidence>
<organism evidence="13 14">
    <name type="scientific">Achromobacter pulmonis</name>
    <dbReference type="NCBI Taxonomy" id="1389932"/>
    <lineage>
        <taxon>Bacteria</taxon>
        <taxon>Pseudomonadati</taxon>
        <taxon>Pseudomonadota</taxon>
        <taxon>Betaproteobacteria</taxon>
        <taxon>Burkholderiales</taxon>
        <taxon>Alcaligenaceae</taxon>
        <taxon>Achromobacter</taxon>
    </lineage>
</organism>
<dbReference type="PANTHER" id="PTHR15422:SF24">
    <property type="entry name" value="DOMON RELATED DOMAIN-CONTAINING PROTEIN"/>
    <property type="match status" value="1"/>
</dbReference>
<keyword evidence="14" id="KW-1185">Reference proteome</keyword>
<feature type="transmembrane region" description="Helical" evidence="11">
    <location>
        <begin position="39"/>
        <end position="59"/>
    </location>
</feature>
<dbReference type="Proteomes" id="UP000235994">
    <property type="component" value="Unassembled WGS sequence"/>
</dbReference>
<proteinExistence type="predicted"/>
<evidence type="ECO:0000256" key="6">
    <source>
        <dbReference type="ARBA" id="ARBA00022723"/>
    </source>
</evidence>
<keyword evidence="4" id="KW-0349">Heme</keyword>
<comment type="subcellular location">
    <subcellularLocation>
        <location evidence="2">Membrane</location>
        <topology evidence="2">Multi-pass membrane protein</topology>
    </subcellularLocation>
</comment>
<keyword evidence="7" id="KW-0249">Electron transport</keyword>
<dbReference type="Gene3D" id="1.20.120.1770">
    <property type="match status" value="1"/>
</dbReference>
<evidence type="ECO:0000256" key="1">
    <source>
        <dbReference type="ARBA" id="ARBA00001970"/>
    </source>
</evidence>
<evidence type="ECO:0000256" key="7">
    <source>
        <dbReference type="ARBA" id="ARBA00022982"/>
    </source>
</evidence>
<sequence>MVLAWGILFPVGAFAARFYKVSAHQDWPRQLDNKAWWLAHRAIQSLAVATMTAGLLLAFGSGRGESAAAVVHGWLGWLLCAAGWLQVAAGLLRGSKGGPTDVRMRGDHYDMSRWRLGFERLHKAGGWLAIVVAVPTIAIGLAVADAPRWMALVLACWWAALLVWFCRMQRQGRCMDTYQAIWGPDERHPGNRIAPVGWGVRRYSAQSWLERPGRCKKH</sequence>
<keyword evidence="6" id="KW-0479">Metal-binding</keyword>
<dbReference type="AlphaFoldDB" id="A0A2N8KMZ1"/>
<evidence type="ECO:0000259" key="12">
    <source>
        <dbReference type="PROSITE" id="PS50939"/>
    </source>
</evidence>
<comment type="cofactor">
    <cofactor evidence="1">
        <name>heme b</name>
        <dbReference type="ChEBI" id="CHEBI:60344"/>
    </cofactor>
</comment>
<evidence type="ECO:0000256" key="9">
    <source>
        <dbReference type="ARBA" id="ARBA00023004"/>
    </source>
</evidence>
<feature type="transmembrane region" description="Helical" evidence="11">
    <location>
        <begin position="124"/>
        <end position="143"/>
    </location>
</feature>
<evidence type="ECO:0000256" key="5">
    <source>
        <dbReference type="ARBA" id="ARBA00022692"/>
    </source>
</evidence>
<keyword evidence="5 11" id="KW-0812">Transmembrane</keyword>
<feature type="transmembrane region" description="Helical" evidence="11">
    <location>
        <begin position="149"/>
        <end position="166"/>
    </location>
</feature>
<feature type="domain" description="Cytochrome b561" evidence="12">
    <location>
        <begin position="1"/>
        <end position="174"/>
    </location>
</feature>
<dbReference type="SMART" id="SM00665">
    <property type="entry name" value="B561"/>
    <property type="match status" value="1"/>
</dbReference>
<dbReference type="InterPro" id="IPR006593">
    <property type="entry name" value="Cyt_b561/ferric_Rdtase_TM"/>
</dbReference>
<dbReference type="EMBL" id="POQS01000002">
    <property type="protein sequence ID" value="PND34816.1"/>
    <property type="molecule type" value="Genomic_DNA"/>
</dbReference>
<dbReference type="CDD" id="cd08760">
    <property type="entry name" value="Cyt_b561_FRRS1_like"/>
    <property type="match status" value="1"/>
</dbReference>
<evidence type="ECO:0000256" key="11">
    <source>
        <dbReference type="SAM" id="Phobius"/>
    </source>
</evidence>
<dbReference type="GO" id="GO:0046872">
    <property type="term" value="F:metal ion binding"/>
    <property type="evidence" value="ECO:0007669"/>
    <property type="project" value="UniProtKB-KW"/>
</dbReference>
<keyword evidence="8 11" id="KW-1133">Transmembrane helix</keyword>
<keyword evidence="9" id="KW-0408">Iron</keyword>
<dbReference type="PROSITE" id="PS50939">
    <property type="entry name" value="CYTOCHROME_B561"/>
    <property type="match status" value="1"/>
</dbReference>
<reference evidence="13 14" key="1">
    <citation type="submission" date="2018-01" db="EMBL/GenBank/DDBJ databases">
        <title>The draft genome of an aniline degradation strain ANB-1.</title>
        <authorList>
            <person name="Zhang L."/>
            <person name="Jiang J."/>
        </authorList>
    </citation>
    <scope>NUCLEOTIDE SEQUENCE [LARGE SCALE GENOMIC DNA]</scope>
    <source>
        <strain evidence="13 14">ANB-1</strain>
    </source>
</reference>
<evidence type="ECO:0000256" key="10">
    <source>
        <dbReference type="ARBA" id="ARBA00023136"/>
    </source>
</evidence>
<protein>
    <submittedName>
        <fullName evidence="13">Cytochrome B</fullName>
    </submittedName>
</protein>
<evidence type="ECO:0000256" key="2">
    <source>
        <dbReference type="ARBA" id="ARBA00004141"/>
    </source>
</evidence>
<dbReference type="GO" id="GO:0020037">
    <property type="term" value="F:heme binding"/>
    <property type="evidence" value="ECO:0007669"/>
    <property type="project" value="TreeGrafter"/>
</dbReference>
<accession>A0A2N8KMZ1</accession>
<evidence type="ECO:0000313" key="14">
    <source>
        <dbReference type="Proteomes" id="UP000235994"/>
    </source>
</evidence>
<comment type="caution">
    <text evidence="13">The sequence shown here is derived from an EMBL/GenBank/DDBJ whole genome shotgun (WGS) entry which is preliminary data.</text>
</comment>
<evidence type="ECO:0000313" key="13">
    <source>
        <dbReference type="EMBL" id="PND34816.1"/>
    </source>
</evidence>
<keyword evidence="3" id="KW-0813">Transport</keyword>
<dbReference type="PANTHER" id="PTHR15422">
    <property type="entry name" value="OS05G0565100 PROTEIN"/>
    <property type="match status" value="1"/>
</dbReference>